<dbReference type="AlphaFoldDB" id="A0A139ICW0"/>
<evidence type="ECO:0000313" key="1">
    <source>
        <dbReference type="EMBL" id="KXT12435.1"/>
    </source>
</evidence>
<keyword evidence="2" id="KW-1185">Reference proteome</keyword>
<accession>A0A139ICW0</accession>
<protein>
    <submittedName>
        <fullName evidence="1">Uncharacterized protein</fullName>
    </submittedName>
</protein>
<dbReference type="Proteomes" id="UP000073492">
    <property type="component" value="Unassembled WGS sequence"/>
</dbReference>
<comment type="caution">
    <text evidence="1">The sequence shown here is derived from an EMBL/GenBank/DDBJ whole genome shotgun (WGS) entry which is preliminary data.</text>
</comment>
<proteinExistence type="predicted"/>
<name>A0A139ICW0_9PEZI</name>
<dbReference type="EMBL" id="LFZO01000151">
    <property type="protein sequence ID" value="KXT12435.1"/>
    <property type="molecule type" value="Genomic_DNA"/>
</dbReference>
<gene>
    <name evidence="1" type="ORF">AC579_705</name>
</gene>
<reference evidence="1 2" key="1">
    <citation type="submission" date="2015-07" db="EMBL/GenBank/DDBJ databases">
        <title>Comparative genomics of the Sigatoka disease complex on banana suggests a link between parallel evolutionary changes in Pseudocercospora fijiensis and Pseudocercospora eumusae and increased virulence on the banana host.</title>
        <authorList>
            <person name="Chang T.-C."/>
            <person name="Salvucci A."/>
            <person name="Crous P.W."/>
            <person name="Stergiopoulos I."/>
        </authorList>
    </citation>
    <scope>NUCLEOTIDE SEQUENCE [LARGE SCALE GENOMIC DNA]</scope>
    <source>
        <strain evidence="1 2">CBS 116634</strain>
    </source>
</reference>
<evidence type="ECO:0000313" key="2">
    <source>
        <dbReference type="Proteomes" id="UP000073492"/>
    </source>
</evidence>
<organism evidence="1 2">
    <name type="scientific">Pseudocercospora musae</name>
    <dbReference type="NCBI Taxonomy" id="113226"/>
    <lineage>
        <taxon>Eukaryota</taxon>
        <taxon>Fungi</taxon>
        <taxon>Dikarya</taxon>
        <taxon>Ascomycota</taxon>
        <taxon>Pezizomycotina</taxon>
        <taxon>Dothideomycetes</taxon>
        <taxon>Dothideomycetidae</taxon>
        <taxon>Mycosphaerellales</taxon>
        <taxon>Mycosphaerellaceae</taxon>
        <taxon>Pseudocercospora</taxon>
    </lineage>
</organism>
<sequence length="180" mass="19792">MVGRFGQYNAFCAARLHELHLVYARSMYMNRTALLYCAASMVLWWSRHVSETVHVATPATQTETFIVLQLSVPRKLLPICLHVYCHSLLLCVLIPRAFSIAQLGGHGPNAFCSTIDFAGDSVVVYLDFTSDAIAHALGHEDNPSVFALVTQSKTAATVFRQSGHLANLSFNHSHTSSSLN</sequence>